<sequence length="281" mass="32210">MSRNKKIAVLYHYGCKDGFGAAWAAWRKFGARAEYIGVNHDGFLPKNLSGKDVYLLDFGYPLGITKKLFNIVKSLTAIDHHISVEKSTKSAHKYVYNLNHSGSVLAWKYFHSHRKTPLLLKHIEDIDIWKLALPNTRELMASLETYDLDFTLWNKIARGWENPRLRKKYFAEGKAILKYQNELIRKALKDAEEVKFMGKRALVANFALSLNSEIGDAMRKKGFQLGIIWQKRGDKIVVSLRSTNKVDSSKIAIKFGGGGHKKAASFRLPINQKFPWKRIKK</sequence>
<dbReference type="Pfam" id="PF02272">
    <property type="entry name" value="DHHA1"/>
    <property type="match status" value="1"/>
</dbReference>
<dbReference type="Proteomes" id="UP000177346">
    <property type="component" value="Unassembled WGS sequence"/>
</dbReference>
<proteinExistence type="predicted"/>
<name>A0A1F5XIH9_9BACT</name>
<dbReference type="PANTHER" id="PTHR46922:SF4">
    <property type="entry name" value="DHHA1 DOMAIN PROTEIN"/>
    <property type="match status" value="1"/>
</dbReference>
<dbReference type="SUPFAM" id="SSF64182">
    <property type="entry name" value="DHH phosphoesterases"/>
    <property type="match status" value="1"/>
</dbReference>
<gene>
    <name evidence="2" type="ORF">A3B19_01685</name>
</gene>
<organism evidence="2 3">
    <name type="scientific">Candidatus Giovannonibacteria bacterium RIFCSPLOWO2_01_FULL_46_32</name>
    <dbReference type="NCBI Taxonomy" id="1798353"/>
    <lineage>
        <taxon>Bacteria</taxon>
        <taxon>Candidatus Giovannoniibacteriota</taxon>
    </lineage>
</organism>
<dbReference type="Gene3D" id="3.10.310.30">
    <property type="match status" value="1"/>
</dbReference>
<dbReference type="AlphaFoldDB" id="A0A1F5XIH9"/>
<dbReference type="EMBL" id="MFIF01000002">
    <property type="protein sequence ID" value="OGF87679.1"/>
    <property type="molecule type" value="Genomic_DNA"/>
</dbReference>
<protein>
    <recommendedName>
        <fullName evidence="1">DHHA1 domain-containing protein</fullName>
    </recommendedName>
</protein>
<evidence type="ECO:0000313" key="2">
    <source>
        <dbReference type="EMBL" id="OGF87679.1"/>
    </source>
</evidence>
<dbReference type="InterPro" id="IPR038763">
    <property type="entry name" value="DHH_sf"/>
</dbReference>
<accession>A0A1F5XIH9</accession>
<feature type="domain" description="DHHA1" evidence="1">
    <location>
        <begin position="220"/>
        <end position="269"/>
    </location>
</feature>
<evidence type="ECO:0000313" key="3">
    <source>
        <dbReference type="Proteomes" id="UP000177346"/>
    </source>
</evidence>
<dbReference type="PANTHER" id="PTHR46922">
    <property type="entry name" value="DHHA1 DOMAIN PROTEIN"/>
    <property type="match status" value="1"/>
</dbReference>
<dbReference type="GO" id="GO:0003676">
    <property type="term" value="F:nucleic acid binding"/>
    <property type="evidence" value="ECO:0007669"/>
    <property type="project" value="InterPro"/>
</dbReference>
<comment type="caution">
    <text evidence="2">The sequence shown here is derived from an EMBL/GenBank/DDBJ whole genome shotgun (WGS) entry which is preliminary data.</text>
</comment>
<evidence type="ECO:0000259" key="1">
    <source>
        <dbReference type="Pfam" id="PF02272"/>
    </source>
</evidence>
<dbReference type="InterPro" id="IPR003156">
    <property type="entry name" value="DHHA1_dom"/>
</dbReference>
<reference evidence="2 3" key="1">
    <citation type="journal article" date="2016" name="Nat. Commun.">
        <title>Thousands of microbial genomes shed light on interconnected biogeochemical processes in an aquifer system.</title>
        <authorList>
            <person name="Anantharaman K."/>
            <person name="Brown C.T."/>
            <person name="Hug L.A."/>
            <person name="Sharon I."/>
            <person name="Castelle C.J."/>
            <person name="Probst A.J."/>
            <person name="Thomas B.C."/>
            <person name="Singh A."/>
            <person name="Wilkins M.J."/>
            <person name="Karaoz U."/>
            <person name="Brodie E.L."/>
            <person name="Williams K.H."/>
            <person name="Hubbard S.S."/>
            <person name="Banfield J.F."/>
        </authorList>
    </citation>
    <scope>NUCLEOTIDE SEQUENCE [LARGE SCALE GENOMIC DNA]</scope>
</reference>